<dbReference type="InterPro" id="IPR036291">
    <property type="entry name" value="NAD(P)-bd_dom_sf"/>
</dbReference>
<dbReference type="Pfam" id="PF13602">
    <property type="entry name" value="ADH_zinc_N_2"/>
    <property type="match status" value="1"/>
</dbReference>
<gene>
    <name evidence="4" type="ORF">AC244_12065</name>
</gene>
<dbReference type="InterPro" id="IPR020843">
    <property type="entry name" value="ER"/>
</dbReference>
<dbReference type="SMART" id="SM00829">
    <property type="entry name" value="PKS_ER"/>
    <property type="match status" value="1"/>
</dbReference>
<dbReference type="Gene3D" id="3.40.50.720">
    <property type="entry name" value="NAD(P)-binding Rossmann-like Domain"/>
    <property type="match status" value="1"/>
</dbReference>
<comment type="caution">
    <text evidence="4">The sequence shown here is derived from an EMBL/GenBank/DDBJ whole genome shotgun (WGS) entry which is preliminary data.</text>
</comment>
<dbReference type="SUPFAM" id="SSF51735">
    <property type="entry name" value="NAD(P)-binding Rossmann-fold domains"/>
    <property type="match status" value="1"/>
</dbReference>
<evidence type="ECO:0000256" key="1">
    <source>
        <dbReference type="ARBA" id="ARBA00022857"/>
    </source>
</evidence>
<proteinExistence type="predicted"/>
<dbReference type="SUPFAM" id="SSF50129">
    <property type="entry name" value="GroES-like"/>
    <property type="match status" value="1"/>
</dbReference>
<feature type="domain" description="Enoyl reductase (ER)" evidence="3">
    <location>
        <begin position="10"/>
        <end position="324"/>
    </location>
</feature>
<evidence type="ECO:0000256" key="2">
    <source>
        <dbReference type="ARBA" id="ARBA00023002"/>
    </source>
</evidence>
<dbReference type="Proteomes" id="UP000037425">
    <property type="component" value="Unassembled WGS sequence"/>
</dbReference>
<evidence type="ECO:0000259" key="3">
    <source>
        <dbReference type="SMART" id="SM00829"/>
    </source>
</evidence>
<protein>
    <submittedName>
        <fullName evidence="4">NADPH:quinone oxidoreductase</fullName>
    </submittedName>
</protein>
<dbReference type="EMBL" id="LGAP01000005">
    <property type="protein sequence ID" value="KOF19496.1"/>
    <property type="molecule type" value="Genomic_DNA"/>
</dbReference>
<keyword evidence="1" id="KW-0521">NADP</keyword>
<reference evidence="5" key="1">
    <citation type="submission" date="2015-07" db="EMBL/GenBank/DDBJ databases">
        <title>Whole genome sequence of an Ensifer adhaerens strain isolated from a cave pool in the Wind Cave National Park.</title>
        <authorList>
            <person name="Eng W.W.H."/>
            <person name="Gan H.M."/>
            <person name="Barton H.A."/>
            <person name="Savka M.A."/>
        </authorList>
    </citation>
    <scope>NUCLEOTIDE SEQUENCE [LARGE SCALE GENOMIC DNA]</scope>
    <source>
        <strain evidence="5">SD006</strain>
    </source>
</reference>
<dbReference type="RefSeq" id="WP_053249058.1">
    <property type="nucleotide sequence ID" value="NZ_LGAP01000005.1"/>
</dbReference>
<sequence>MKTIQYRSFGGPEVLELIDIPKPVPAHGEVLVRVGAIGLNFFEVLMRQDRYAVTPDLPLVPGVEVAGIVEAMGEGVKTPAIGTRVAVPMFAFGRGAGGYAEYVAIDADALVPIPDAVSFEVATALMIQGLTALHLVRQSNPKGKAVMVTAAAGGVGSLLVQLAKQAGAKTVIALAGGGEKIAFARTLGADLAIDYQAADWPAVLGRHLAGRPVETIYDLVGGDFTKSALGVLAPGGELVFGAIGRFELEAADIEQMLSANQSLRGFALLPLLTPSALKTDLGDLFGRAEDGRLKVHVGGRFRLQQAAEAHRAMETRSTTGKIVLVP</sequence>
<dbReference type="AlphaFoldDB" id="A0A0L8BXQ8"/>
<dbReference type="OrthoDB" id="7355832at2"/>
<name>A0A0L8BXQ8_ENSAD</name>
<dbReference type="GO" id="GO:0035925">
    <property type="term" value="F:mRNA 3'-UTR AU-rich region binding"/>
    <property type="evidence" value="ECO:0007669"/>
    <property type="project" value="TreeGrafter"/>
</dbReference>
<dbReference type="PANTHER" id="PTHR48106:SF13">
    <property type="entry name" value="QUINONE OXIDOREDUCTASE-RELATED"/>
    <property type="match status" value="1"/>
</dbReference>
<evidence type="ECO:0000313" key="5">
    <source>
        <dbReference type="Proteomes" id="UP000037425"/>
    </source>
</evidence>
<accession>A0A0L8BXQ8</accession>
<dbReference type="PATRIC" id="fig|106592.7.peg.6358"/>
<organism evidence="4 5">
    <name type="scientific">Ensifer adhaerens</name>
    <name type="common">Sinorhizobium morelense</name>
    <dbReference type="NCBI Taxonomy" id="106592"/>
    <lineage>
        <taxon>Bacteria</taxon>
        <taxon>Pseudomonadati</taxon>
        <taxon>Pseudomonadota</taxon>
        <taxon>Alphaproteobacteria</taxon>
        <taxon>Hyphomicrobiales</taxon>
        <taxon>Rhizobiaceae</taxon>
        <taxon>Sinorhizobium/Ensifer group</taxon>
        <taxon>Ensifer</taxon>
    </lineage>
</organism>
<keyword evidence="2" id="KW-0560">Oxidoreductase</keyword>
<dbReference type="InterPro" id="IPR011032">
    <property type="entry name" value="GroES-like_sf"/>
</dbReference>
<dbReference type="Gene3D" id="3.90.180.10">
    <property type="entry name" value="Medium-chain alcohol dehydrogenases, catalytic domain"/>
    <property type="match status" value="1"/>
</dbReference>
<dbReference type="Pfam" id="PF08240">
    <property type="entry name" value="ADH_N"/>
    <property type="match status" value="1"/>
</dbReference>
<dbReference type="GO" id="GO:0070402">
    <property type="term" value="F:NADPH binding"/>
    <property type="evidence" value="ECO:0007669"/>
    <property type="project" value="TreeGrafter"/>
</dbReference>
<evidence type="ECO:0000313" key="4">
    <source>
        <dbReference type="EMBL" id="KOF19496.1"/>
    </source>
</evidence>
<dbReference type="InterPro" id="IPR013154">
    <property type="entry name" value="ADH-like_N"/>
</dbReference>
<dbReference type="GO" id="GO:0005829">
    <property type="term" value="C:cytosol"/>
    <property type="evidence" value="ECO:0007669"/>
    <property type="project" value="TreeGrafter"/>
</dbReference>
<dbReference type="PANTHER" id="PTHR48106">
    <property type="entry name" value="QUINONE OXIDOREDUCTASE PIG3-RELATED"/>
    <property type="match status" value="1"/>
</dbReference>
<dbReference type="GO" id="GO:0003960">
    <property type="term" value="F:quinone reductase (NADPH) activity"/>
    <property type="evidence" value="ECO:0007669"/>
    <property type="project" value="TreeGrafter"/>
</dbReference>